<proteinExistence type="predicted"/>
<comment type="caution">
    <text evidence="5">The sequence shown here is derived from an EMBL/GenBank/DDBJ whole genome shotgun (WGS) entry which is preliminary data.</text>
</comment>
<dbReference type="InterPro" id="IPR044862">
    <property type="entry name" value="Pro_4_hyd_alph_FE2OG_OXY"/>
</dbReference>
<dbReference type="InterPro" id="IPR006620">
    <property type="entry name" value="Pro_4_hyd_alph"/>
</dbReference>
<dbReference type="Pfam" id="PF13640">
    <property type="entry name" value="2OG-FeII_Oxy_3"/>
    <property type="match status" value="1"/>
</dbReference>
<organism evidence="5 6">
    <name type="scientific">Comamonas faecalis</name>
    <dbReference type="NCBI Taxonomy" id="1387849"/>
    <lineage>
        <taxon>Bacteria</taxon>
        <taxon>Pseudomonadati</taxon>
        <taxon>Pseudomonadota</taxon>
        <taxon>Betaproteobacteria</taxon>
        <taxon>Burkholderiales</taxon>
        <taxon>Comamonadaceae</taxon>
        <taxon>Comamonas</taxon>
    </lineage>
</organism>
<reference evidence="6" key="1">
    <citation type="journal article" date="2019" name="Int. J. Syst. Evol. Microbiol.">
        <title>The Global Catalogue of Microorganisms (GCM) 10K type strain sequencing project: providing services to taxonomists for standard genome sequencing and annotation.</title>
        <authorList>
            <consortium name="The Broad Institute Genomics Platform"/>
            <consortium name="The Broad Institute Genome Sequencing Center for Infectious Disease"/>
            <person name="Wu L."/>
            <person name="Ma J."/>
        </authorList>
    </citation>
    <scope>NUCLEOTIDE SEQUENCE [LARGE SCALE GENOMIC DNA]</scope>
    <source>
        <strain evidence="6">JCM 17561</strain>
    </source>
</reference>
<evidence type="ECO:0000313" key="5">
    <source>
        <dbReference type="EMBL" id="GAA3981874.1"/>
    </source>
</evidence>
<sequence length="267" mass="30498">MNNRIQLAKLSPDVVQREPFSHLCVDDILDPAFAEEIWHAFPSYTEAQQVGREFATVNEKKKIQITDFRKFPAPIRELHDLLASSEMVALVGRLFEIDNLLADPDLNGGGIHETNAGGHLDVHIDFNLIEDKQWHRRVNLLFYFNKNWKEEYGGYLDLWDKEVKNRCGYIAPRFNRMAGFATGRHSWHGVTPVQCPPGEMRKSFAVYYYTTEPPAGWDGQRHSTIFKARPDEWMKGNVAMPMESALRSIQGGVRGLKQGVKGLIGKQ</sequence>
<feature type="domain" description="Prolyl 4-hydroxylase alpha subunit" evidence="4">
    <location>
        <begin position="19"/>
        <end position="209"/>
    </location>
</feature>
<keyword evidence="2" id="KW-0223">Dioxygenase</keyword>
<dbReference type="Proteomes" id="UP001501627">
    <property type="component" value="Unassembled WGS sequence"/>
</dbReference>
<dbReference type="SMART" id="SM00702">
    <property type="entry name" value="P4Hc"/>
    <property type="match status" value="1"/>
</dbReference>
<accession>A0ABP7QGT5</accession>
<dbReference type="Gene3D" id="2.60.120.620">
    <property type="entry name" value="q2cbj1_9rhob like domain"/>
    <property type="match status" value="1"/>
</dbReference>
<evidence type="ECO:0000313" key="6">
    <source>
        <dbReference type="Proteomes" id="UP001501627"/>
    </source>
</evidence>
<evidence type="ECO:0000256" key="2">
    <source>
        <dbReference type="ARBA" id="ARBA00022964"/>
    </source>
</evidence>
<keyword evidence="3" id="KW-0560">Oxidoreductase</keyword>
<evidence type="ECO:0000259" key="4">
    <source>
        <dbReference type="SMART" id="SM00702"/>
    </source>
</evidence>
<evidence type="ECO:0000256" key="1">
    <source>
        <dbReference type="ARBA" id="ARBA00001961"/>
    </source>
</evidence>
<name>A0ABP7QGT5_9BURK</name>
<evidence type="ECO:0000256" key="3">
    <source>
        <dbReference type="ARBA" id="ARBA00023002"/>
    </source>
</evidence>
<comment type="cofactor">
    <cofactor evidence="1">
        <name>L-ascorbate</name>
        <dbReference type="ChEBI" id="CHEBI:38290"/>
    </cofactor>
</comment>
<dbReference type="EMBL" id="BAABBP010000001">
    <property type="protein sequence ID" value="GAA3981874.1"/>
    <property type="molecule type" value="Genomic_DNA"/>
</dbReference>
<keyword evidence="6" id="KW-1185">Reference proteome</keyword>
<protein>
    <recommendedName>
        <fullName evidence="4">Prolyl 4-hydroxylase alpha subunit domain-containing protein</fullName>
    </recommendedName>
</protein>
<gene>
    <name evidence="5" type="ORF">GCM10022279_01860</name>
</gene>